<evidence type="ECO:0000313" key="3">
    <source>
        <dbReference type="EMBL" id="PHI16996.1"/>
    </source>
</evidence>
<dbReference type="GO" id="GO:0006487">
    <property type="term" value="P:protein N-linked glycosylation"/>
    <property type="evidence" value="ECO:0007669"/>
    <property type="project" value="TreeGrafter"/>
</dbReference>
<dbReference type="InterPro" id="IPR005835">
    <property type="entry name" value="NTP_transferase_dom"/>
</dbReference>
<dbReference type="EMBL" id="NIRO01000003">
    <property type="protein sequence ID" value="PHI16996.1"/>
    <property type="molecule type" value="Genomic_DNA"/>
</dbReference>
<proteinExistence type="predicted"/>
<evidence type="ECO:0000259" key="2">
    <source>
        <dbReference type="Pfam" id="PF00535"/>
    </source>
</evidence>
<name>A0A2C6CDV7_FUSNP</name>
<evidence type="ECO:0000313" key="4">
    <source>
        <dbReference type="Proteomes" id="UP000224507"/>
    </source>
</evidence>
<dbReference type="Pfam" id="PF00535">
    <property type="entry name" value="Glycos_transf_2"/>
    <property type="match status" value="1"/>
</dbReference>
<dbReference type="AlphaFoldDB" id="A0A2C6CDV7"/>
<sequence>MGEKILLFIPMFNCERQITRVLDQIDEKLSEYVAETIVVDNRSTDRSQEKVIDYIKNNKDKNIKLFLNNENYNLGGSHKVAFNYAIKNNFDYIIVLHGDDQGNLSDFLPILKEEIYKKYDCCLGARFMKNSKLIGYSSIRIWGNYIFNCLFSLATKEKVYDLGSGLNIYNIKIFKDKFYCLKYPDNLTFNCYMLLASDYYKQKIKFFPISWREEDQVSNVKMISQATQTLLLIIKYFFLREKYLNLEHRKKIVEIYNAKEITFKNKKINLIMPMAGGGTRFKNNEIDIPKPLIEINGKPFFFWATQSIVKFIEIENLIFVVLKEHVEKYNIDKKILEYYPNAKIQIINNVLNGAVFTCLEGIKLIDNNEPILFNDCDHTFLSKLFYQYCLKQNFSDIDGALLTFSSNEERYSYIALDEKDNVIETMEKKVISDKAICGAYYFKNKDIFKIAVNEYLDNCIYDEYFISGVYNVMIKNNLLIKYFPTDLHISFGTPEEYEESKKYNFKEFI</sequence>
<dbReference type="CDD" id="cd04179">
    <property type="entry name" value="DPM_DPG-synthase_like"/>
    <property type="match status" value="1"/>
</dbReference>
<evidence type="ECO:0000259" key="1">
    <source>
        <dbReference type="Pfam" id="PF00483"/>
    </source>
</evidence>
<dbReference type="InterPro" id="IPR029044">
    <property type="entry name" value="Nucleotide-diphossugar_trans"/>
</dbReference>
<dbReference type="CDD" id="cd04183">
    <property type="entry name" value="GT2_BcE_like"/>
    <property type="match status" value="1"/>
</dbReference>
<dbReference type="PANTHER" id="PTHR10859">
    <property type="entry name" value="GLYCOSYL TRANSFERASE"/>
    <property type="match status" value="1"/>
</dbReference>
<reference evidence="3 4" key="1">
    <citation type="submission" date="2017-06" db="EMBL/GenBank/DDBJ databases">
        <title>Draft genome sequence of Fusobacterium nucleatum subsp. polymorphum KCOM 1274 (=ChDC F309).</title>
        <authorList>
            <person name="Kook J.-K."/>
            <person name="Park S.-N."/>
            <person name="Lim Y.K."/>
            <person name="Roh H."/>
        </authorList>
    </citation>
    <scope>NUCLEOTIDE SEQUENCE [LARGE SCALE GENOMIC DNA]</scope>
    <source>
        <strain evidence="4">KCOM 1274 (ChDC F309)</strain>
    </source>
</reference>
<comment type="caution">
    <text evidence="3">The sequence shown here is derived from an EMBL/GenBank/DDBJ whole genome shotgun (WGS) entry which is preliminary data.</text>
</comment>
<dbReference type="SUPFAM" id="SSF53448">
    <property type="entry name" value="Nucleotide-diphospho-sugar transferases"/>
    <property type="match status" value="2"/>
</dbReference>
<dbReference type="Pfam" id="PF00483">
    <property type="entry name" value="NTP_transferase"/>
    <property type="match status" value="1"/>
</dbReference>
<protein>
    <submittedName>
        <fullName evidence="3">Uncharacterized protein</fullName>
    </submittedName>
</protein>
<feature type="domain" description="Glycosyltransferase 2-like" evidence="2">
    <location>
        <begin position="8"/>
        <end position="175"/>
    </location>
</feature>
<dbReference type="Gene3D" id="3.90.550.10">
    <property type="entry name" value="Spore Coat Polysaccharide Biosynthesis Protein SpsA, Chain A"/>
    <property type="match status" value="2"/>
</dbReference>
<accession>A0A2C6CDV7</accession>
<dbReference type="RefSeq" id="WP_098997271.1">
    <property type="nucleotide sequence ID" value="NZ_CP077153.1"/>
</dbReference>
<organism evidence="3 4">
    <name type="scientific">Fusobacterium nucleatum subsp. polymorphum</name>
    <name type="common">Fusobacterium polymorphum</name>
    <dbReference type="NCBI Taxonomy" id="76857"/>
    <lineage>
        <taxon>Bacteria</taxon>
        <taxon>Fusobacteriati</taxon>
        <taxon>Fusobacteriota</taxon>
        <taxon>Fusobacteriia</taxon>
        <taxon>Fusobacteriales</taxon>
        <taxon>Fusobacteriaceae</taxon>
        <taxon>Fusobacterium</taxon>
    </lineage>
</organism>
<gene>
    <name evidence="3" type="ORF">CBG56_04985</name>
</gene>
<dbReference type="PANTHER" id="PTHR10859:SF91">
    <property type="entry name" value="DOLICHYL-PHOSPHATE BETA-GLUCOSYLTRANSFERASE"/>
    <property type="match status" value="1"/>
</dbReference>
<feature type="domain" description="Nucleotidyl transferase" evidence="1">
    <location>
        <begin position="275"/>
        <end position="479"/>
    </location>
</feature>
<dbReference type="Proteomes" id="UP000224507">
    <property type="component" value="Unassembled WGS sequence"/>
</dbReference>
<dbReference type="InterPro" id="IPR001173">
    <property type="entry name" value="Glyco_trans_2-like"/>
</dbReference>